<dbReference type="OrthoDB" id="10625300at2759"/>
<proteinExistence type="predicted"/>
<dbReference type="PROSITE" id="PS50202">
    <property type="entry name" value="MSP"/>
    <property type="match status" value="1"/>
</dbReference>
<feature type="domain" description="MSP" evidence="2">
    <location>
        <begin position="249"/>
        <end position="328"/>
    </location>
</feature>
<sequence length="328" mass="36420">MSTELQRSSEAPACPWVLRSVRHLFYRSATPAPLLQRSVAIARSYPEVDQLAGGEGALMGSIDIACAGGRARSYTEADKLAWEQYGLDCLASSDDEEMVVVDGVETLEPSDGEQTLDGSDGPRTPTDGMMEGTTSAASSITVTPSNITSSVASPARILCPATHNLDPPSPPSPLDLVTVDSIWSSPRPENALPWVREQREWDGWHAVFGSRRRVRERENQRYLELETERLLRGREAPPSSPMTSRGGRLLELLPNKFIFRTSEEKSLSSAVILRNTQRIPVVYKIIRRRPRDLPIEERSKYERLIWVSGNCGLLQPGQEVHVRGEMLT</sequence>
<gene>
    <name evidence="3" type="ORF">CALCODRAFT_284314</name>
</gene>
<organism evidence="3 4">
    <name type="scientific">Calocera cornea HHB12733</name>
    <dbReference type="NCBI Taxonomy" id="1353952"/>
    <lineage>
        <taxon>Eukaryota</taxon>
        <taxon>Fungi</taxon>
        <taxon>Dikarya</taxon>
        <taxon>Basidiomycota</taxon>
        <taxon>Agaricomycotina</taxon>
        <taxon>Dacrymycetes</taxon>
        <taxon>Dacrymycetales</taxon>
        <taxon>Dacrymycetaceae</taxon>
        <taxon>Calocera</taxon>
    </lineage>
</organism>
<dbReference type="Proteomes" id="UP000076842">
    <property type="component" value="Unassembled WGS sequence"/>
</dbReference>
<dbReference type="AlphaFoldDB" id="A0A165FZJ3"/>
<accession>A0A165FZJ3</accession>
<feature type="region of interest" description="Disordered" evidence="1">
    <location>
        <begin position="106"/>
        <end position="133"/>
    </location>
</feature>
<dbReference type="InterPro" id="IPR000535">
    <property type="entry name" value="MSP_dom"/>
</dbReference>
<reference evidence="3 4" key="1">
    <citation type="journal article" date="2016" name="Mol. Biol. Evol.">
        <title>Comparative Genomics of Early-Diverging Mushroom-Forming Fungi Provides Insights into the Origins of Lignocellulose Decay Capabilities.</title>
        <authorList>
            <person name="Nagy L.G."/>
            <person name="Riley R."/>
            <person name="Tritt A."/>
            <person name="Adam C."/>
            <person name="Daum C."/>
            <person name="Floudas D."/>
            <person name="Sun H."/>
            <person name="Yadav J.S."/>
            <person name="Pangilinan J."/>
            <person name="Larsson K.H."/>
            <person name="Matsuura K."/>
            <person name="Barry K."/>
            <person name="Labutti K."/>
            <person name="Kuo R."/>
            <person name="Ohm R.A."/>
            <person name="Bhattacharya S.S."/>
            <person name="Shirouzu T."/>
            <person name="Yoshinaga Y."/>
            <person name="Martin F.M."/>
            <person name="Grigoriev I.V."/>
            <person name="Hibbett D.S."/>
        </authorList>
    </citation>
    <scope>NUCLEOTIDE SEQUENCE [LARGE SCALE GENOMIC DNA]</scope>
    <source>
        <strain evidence="3 4">HHB12733</strain>
    </source>
</reference>
<dbReference type="EMBL" id="KV423964">
    <property type="protein sequence ID" value="KZT57407.1"/>
    <property type="molecule type" value="Genomic_DNA"/>
</dbReference>
<name>A0A165FZJ3_9BASI</name>
<protein>
    <recommendedName>
        <fullName evidence="2">MSP domain-containing protein</fullName>
    </recommendedName>
</protein>
<evidence type="ECO:0000256" key="1">
    <source>
        <dbReference type="SAM" id="MobiDB-lite"/>
    </source>
</evidence>
<evidence type="ECO:0000313" key="4">
    <source>
        <dbReference type="Proteomes" id="UP000076842"/>
    </source>
</evidence>
<evidence type="ECO:0000259" key="2">
    <source>
        <dbReference type="PROSITE" id="PS50202"/>
    </source>
</evidence>
<evidence type="ECO:0000313" key="3">
    <source>
        <dbReference type="EMBL" id="KZT57407.1"/>
    </source>
</evidence>
<dbReference type="InParanoid" id="A0A165FZJ3"/>
<keyword evidence="4" id="KW-1185">Reference proteome</keyword>